<dbReference type="InterPro" id="IPR000917">
    <property type="entry name" value="Sulfatase_N"/>
</dbReference>
<organism evidence="5 6">
    <name type="scientific">Helicobacter baculiformis</name>
    <dbReference type="NCBI Taxonomy" id="427351"/>
    <lineage>
        <taxon>Bacteria</taxon>
        <taxon>Pseudomonadati</taxon>
        <taxon>Campylobacterota</taxon>
        <taxon>Epsilonproteobacteria</taxon>
        <taxon>Campylobacterales</taxon>
        <taxon>Helicobacteraceae</taxon>
        <taxon>Helicobacter</taxon>
    </lineage>
</organism>
<keyword evidence="2" id="KW-0812">Transmembrane</keyword>
<name>A0ABV7ZJD4_9HELI</name>
<feature type="domain" description="Phosphoethanolamine transferase N-terminal" evidence="4">
    <location>
        <begin position="46"/>
        <end position="155"/>
    </location>
</feature>
<comment type="subcellular location">
    <subcellularLocation>
        <location evidence="1">Cell inner membrane</location>
        <topology evidence="1">Multi-pass membrane protein</topology>
    </subcellularLocation>
</comment>
<feature type="transmembrane region" description="Helical" evidence="2">
    <location>
        <begin position="145"/>
        <end position="164"/>
    </location>
</feature>
<dbReference type="InterPro" id="IPR012549">
    <property type="entry name" value="EptA-like_N"/>
</dbReference>
<feature type="transmembrane region" description="Helical" evidence="2">
    <location>
        <begin position="36"/>
        <end position="54"/>
    </location>
</feature>
<sequence>MVLDSRFLLCWVSFVFASVFSPDAHLSYLSKTLLKVAFYSGAFFYLLYTLLSFLPTRVSTFIKNLVIILSLLVAFMRFFMGYVFHMDINQAMVETLLGTNAQEAKSFLITHVFSHSLLIVSIVGVCVLFLYFVRFKWVISPKLHSLFLGVLILGLGAHMGRTAYLSHQRGTIDWTPPELWDTLPLIKEARAIYFGLHSDAQTVRASLNKPYPKDYLSVDIDSIANVILIIGESASKNFMGVYGYPVPNTPFLSGLVERERERDRKIYLSLIM</sequence>
<dbReference type="Pfam" id="PF08019">
    <property type="entry name" value="EptA_B_N"/>
    <property type="match status" value="1"/>
</dbReference>
<dbReference type="PANTHER" id="PTHR30443">
    <property type="entry name" value="INNER MEMBRANE PROTEIN"/>
    <property type="match status" value="1"/>
</dbReference>
<keyword evidence="2" id="KW-1133">Transmembrane helix</keyword>
<feature type="transmembrane region" description="Helical" evidence="2">
    <location>
        <begin position="66"/>
        <end position="86"/>
    </location>
</feature>
<dbReference type="InterPro" id="IPR017850">
    <property type="entry name" value="Alkaline_phosphatase_core_sf"/>
</dbReference>
<dbReference type="Proteomes" id="UP001595783">
    <property type="component" value="Unassembled WGS sequence"/>
</dbReference>
<evidence type="ECO:0000259" key="3">
    <source>
        <dbReference type="Pfam" id="PF00884"/>
    </source>
</evidence>
<dbReference type="Pfam" id="PF00884">
    <property type="entry name" value="Sulfatase"/>
    <property type="match status" value="1"/>
</dbReference>
<evidence type="ECO:0000256" key="1">
    <source>
        <dbReference type="ARBA" id="ARBA00004429"/>
    </source>
</evidence>
<dbReference type="RefSeq" id="WP_233709050.1">
    <property type="nucleotide sequence ID" value="NZ_FZMF01000041.1"/>
</dbReference>
<dbReference type="Gene3D" id="3.40.720.10">
    <property type="entry name" value="Alkaline Phosphatase, subunit A"/>
    <property type="match status" value="1"/>
</dbReference>
<protein>
    <submittedName>
        <fullName evidence="5">Sulfatase-like hydrolase/transferase</fullName>
    </submittedName>
</protein>
<keyword evidence="2" id="KW-0472">Membrane</keyword>
<evidence type="ECO:0000256" key="2">
    <source>
        <dbReference type="SAM" id="Phobius"/>
    </source>
</evidence>
<comment type="caution">
    <text evidence="5">The sequence shown here is derived from an EMBL/GenBank/DDBJ whole genome shotgun (WGS) entry which is preliminary data.</text>
</comment>
<accession>A0ABV7ZJD4</accession>
<reference evidence="6" key="1">
    <citation type="journal article" date="2019" name="Int. J. Syst. Evol. Microbiol.">
        <title>The Global Catalogue of Microorganisms (GCM) 10K type strain sequencing project: providing services to taxonomists for standard genome sequencing and annotation.</title>
        <authorList>
            <consortium name="The Broad Institute Genomics Platform"/>
            <consortium name="The Broad Institute Genome Sequencing Center for Infectious Disease"/>
            <person name="Wu L."/>
            <person name="Ma J."/>
        </authorList>
    </citation>
    <scope>NUCLEOTIDE SEQUENCE [LARGE SCALE GENOMIC DNA]</scope>
    <source>
        <strain evidence="6">CCUG 53816</strain>
    </source>
</reference>
<feature type="transmembrane region" description="Helical" evidence="2">
    <location>
        <begin position="106"/>
        <end position="133"/>
    </location>
</feature>
<feature type="domain" description="Sulfatase N-terminal" evidence="3">
    <location>
        <begin position="225"/>
        <end position="257"/>
    </location>
</feature>
<evidence type="ECO:0000313" key="5">
    <source>
        <dbReference type="EMBL" id="MFC3847774.1"/>
    </source>
</evidence>
<keyword evidence="6" id="KW-1185">Reference proteome</keyword>
<proteinExistence type="predicted"/>
<dbReference type="EMBL" id="JBHRZO010000019">
    <property type="protein sequence ID" value="MFC3847774.1"/>
    <property type="molecule type" value="Genomic_DNA"/>
</dbReference>
<evidence type="ECO:0000259" key="4">
    <source>
        <dbReference type="Pfam" id="PF08019"/>
    </source>
</evidence>
<dbReference type="InterPro" id="IPR040423">
    <property type="entry name" value="PEA_transferase"/>
</dbReference>
<gene>
    <name evidence="5" type="ORF">ACFOPX_04400</name>
</gene>
<evidence type="ECO:0000313" key="6">
    <source>
        <dbReference type="Proteomes" id="UP001595783"/>
    </source>
</evidence>
<dbReference type="PANTHER" id="PTHR30443:SF0">
    <property type="entry name" value="PHOSPHOETHANOLAMINE TRANSFERASE EPTA"/>
    <property type="match status" value="1"/>
</dbReference>